<organism evidence="3 4">
    <name type="scientific">Phytophthora nicotianae P1976</name>
    <dbReference type="NCBI Taxonomy" id="1317066"/>
    <lineage>
        <taxon>Eukaryota</taxon>
        <taxon>Sar</taxon>
        <taxon>Stramenopiles</taxon>
        <taxon>Oomycota</taxon>
        <taxon>Peronosporomycetes</taxon>
        <taxon>Peronosporales</taxon>
        <taxon>Peronosporaceae</taxon>
        <taxon>Phytophthora</taxon>
    </lineage>
</organism>
<sequence>MRCSSGGQDAIAQMSVVGQKDQFLCNTKKPFLVGSDVNQATSAFGQAPTLLQYRIPKPNFEATTMASPRMLLLLLLLTLLLAPASAEGMQSVMGIVNTKRSVKLDPSVQHIPLDPAKAQLRPPPAQIPASFDIFVGLSVFRDGFRCGKTIFTGLKRAKYPERLFFGVVDQVNDGDERCLDEFCKMAEAEWPDKGPCPYKDHIRVDIRQASESRGPTLARHQQQKLIQQEEFCLQLDGHSIFTNLWDENLLAEWKRVNNEMAVLSTYLHHIHDFVKENGDNALSASLPHLCSTMRGSNGLVRTVGASMISGSKFPQLEALWGAGLSFNKCHAERRVPVDSHTLWMFDGEEFLRASRLWTSGYDMYSPSELGSVIYHNYSKVPARFEHITVDPQVKKRESEMAVNRFKHLVGKPVKGMVDTYELDKYGFGSVRSFETYLKFSGVTFQDGVNDTESCEQLHWVPYENATEVEALMGNGWKLQATSDGAAQPTPQQQVAQEAEQEGVKTQTLVPTKETVDPPKELAVVDDDPNAEVARHAADAHAENGADIGEDEEEAKARLRQEVVNNRSAKGPSTAPVWFFLFVVVAALFVTLSNDRVSRSIRLAFCASTPHTHSSNE</sequence>
<keyword evidence="2" id="KW-0812">Transmembrane</keyword>
<dbReference type="Proteomes" id="UP000028582">
    <property type="component" value="Unassembled WGS sequence"/>
</dbReference>
<gene>
    <name evidence="3" type="ORF">F444_05412</name>
</gene>
<reference evidence="3 4" key="1">
    <citation type="submission" date="2013-11" db="EMBL/GenBank/DDBJ databases">
        <title>The Genome Sequence of Phytophthora parasitica P1976.</title>
        <authorList>
            <consortium name="The Broad Institute Genomics Platform"/>
            <person name="Russ C."/>
            <person name="Tyler B."/>
            <person name="Panabieres F."/>
            <person name="Shan W."/>
            <person name="Tripathy S."/>
            <person name="Grunwald N."/>
            <person name="Machado M."/>
            <person name="Johnson C.S."/>
            <person name="Walker B."/>
            <person name="Young S."/>
            <person name="Zeng Q."/>
            <person name="Gargeya S."/>
            <person name="Fitzgerald M."/>
            <person name="Haas B."/>
            <person name="Abouelleil A."/>
            <person name="Allen A.W."/>
            <person name="Alvarado L."/>
            <person name="Arachchi H.M."/>
            <person name="Berlin A.M."/>
            <person name="Chapman S.B."/>
            <person name="Gainer-Dewar J."/>
            <person name="Goldberg J."/>
            <person name="Griggs A."/>
            <person name="Gujja S."/>
            <person name="Hansen M."/>
            <person name="Howarth C."/>
            <person name="Imamovic A."/>
            <person name="Ireland A."/>
            <person name="Larimer J."/>
            <person name="McCowan C."/>
            <person name="Murphy C."/>
            <person name="Pearson M."/>
            <person name="Poon T.W."/>
            <person name="Priest M."/>
            <person name="Roberts A."/>
            <person name="Saif S."/>
            <person name="Shea T."/>
            <person name="Sisk P."/>
            <person name="Sykes S."/>
            <person name="Wortman J."/>
            <person name="Nusbaum C."/>
            <person name="Birren B."/>
        </authorList>
    </citation>
    <scope>NUCLEOTIDE SEQUENCE [LARGE SCALE GENOMIC DNA]</scope>
    <source>
        <strain evidence="3 4">P1976</strain>
    </source>
</reference>
<dbReference type="Pfam" id="PF11397">
    <property type="entry name" value="GlcNAc"/>
    <property type="match status" value="2"/>
</dbReference>
<accession>A0A081AM82</accession>
<keyword evidence="2" id="KW-1133">Transmembrane helix</keyword>
<evidence type="ECO:0000313" key="4">
    <source>
        <dbReference type="Proteomes" id="UP000028582"/>
    </source>
</evidence>
<dbReference type="OrthoDB" id="76265at2759"/>
<comment type="caution">
    <text evidence="3">The sequence shown here is derived from an EMBL/GenBank/DDBJ whole genome shotgun (WGS) entry which is preliminary data.</text>
</comment>
<keyword evidence="2" id="KW-0472">Membrane</keyword>
<evidence type="ECO:0000313" key="3">
    <source>
        <dbReference type="EMBL" id="ETO79993.1"/>
    </source>
</evidence>
<dbReference type="EMBL" id="ANJA01001050">
    <property type="protein sequence ID" value="ETO79993.1"/>
    <property type="molecule type" value="Genomic_DNA"/>
</dbReference>
<dbReference type="AlphaFoldDB" id="A0A081AM82"/>
<name>A0A081AM82_PHYNI</name>
<proteinExistence type="predicted"/>
<dbReference type="PANTHER" id="PTHR34496:SF6">
    <property type="entry name" value="GLYCOSYLTRANSFERASE 2-LIKE DOMAIN-CONTAINING PROTEIN"/>
    <property type="match status" value="1"/>
</dbReference>
<evidence type="ECO:0000256" key="1">
    <source>
        <dbReference type="SAM" id="MobiDB-lite"/>
    </source>
</evidence>
<feature type="compositionally biased region" description="Low complexity" evidence="1">
    <location>
        <begin position="484"/>
        <end position="497"/>
    </location>
</feature>
<dbReference type="InterPro" id="IPR021067">
    <property type="entry name" value="Glycosyltransferase"/>
</dbReference>
<evidence type="ECO:0000256" key="2">
    <source>
        <dbReference type="SAM" id="Phobius"/>
    </source>
</evidence>
<feature type="transmembrane region" description="Helical" evidence="2">
    <location>
        <begin position="574"/>
        <end position="591"/>
    </location>
</feature>
<protein>
    <submittedName>
        <fullName evidence="3">Uncharacterized protein</fullName>
    </submittedName>
</protein>
<feature type="region of interest" description="Disordered" evidence="1">
    <location>
        <begin position="480"/>
        <end position="517"/>
    </location>
</feature>
<dbReference type="PANTHER" id="PTHR34496">
    <property type="entry name" value="GLCNAC TRANSFERASE-RELATED"/>
    <property type="match status" value="1"/>
</dbReference>